<sequence>MRRLTAPAPATNPAGAVAGGTLGGQGVRGARWRTGMHLAMQASATADLVVPLLGSKIPGAQGYAQQSGSSCGDAFGTARTSAHLHGPHPGDAGERCRSAAHRRLSAYGVRYRVRYAPTYGIRIPTPKSSAVCGPPCRQAIPPSMLGYQRSDHNEQSGRGRAYRGLGVISFAGEE</sequence>
<comment type="caution">
    <text evidence="2">The sequence shown here is derived from an EMBL/GenBank/DDBJ whole genome shotgun (WGS) entry which is preliminary data.</text>
</comment>
<organism evidence="2 3">
    <name type="scientific">Micromonospora sediminimaris</name>
    <dbReference type="NCBI Taxonomy" id="547162"/>
    <lineage>
        <taxon>Bacteria</taxon>
        <taxon>Bacillati</taxon>
        <taxon>Actinomycetota</taxon>
        <taxon>Actinomycetes</taxon>
        <taxon>Micromonosporales</taxon>
        <taxon>Micromonosporaceae</taxon>
        <taxon>Micromonospora</taxon>
    </lineage>
</organism>
<proteinExistence type="predicted"/>
<name>A0A9W5XKL8_9ACTN</name>
<protein>
    <submittedName>
        <fullName evidence="2">Uncharacterized protein</fullName>
    </submittedName>
</protein>
<evidence type="ECO:0000313" key="3">
    <source>
        <dbReference type="Proteomes" id="UP000607311"/>
    </source>
</evidence>
<evidence type="ECO:0000313" key="2">
    <source>
        <dbReference type="EMBL" id="GIJ34475.1"/>
    </source>
</evidence>
<feature type="region of interest" description="Disordered" evidence="1">
    <location>
        <begin position="1"/>
        <end position="24"/>
    </location>
</feature>
<accession>A0A9W5XKL8</accession>
<keyword evidence="3" id="KW-1185">Reference proteome</keyword>
<dbReference type="EMBL" id="BOPD01000021">
    <property type="protein sequence ID" value="GIJ34475.1"/>
    <property type="molecule type" value="Genomic_DNA"/>
</dbReference>
<dbReference type="AlphaFoldDB" id="A0A9W5XKL8"/>
<evidence type="ECO:0000256" key="1">
    <source>
        <dbReference type="SAM" id="MobiDB-lite"/>
    </source>
</evidence>
<dbReference type="Proteomes" id="UP000607311">
    <property type="component" value="Unassembled WGS sequence"/>
</dbReference>
<feature type="compositionally biased region" description="Low complexity" evidence="1">
    <location>
        <begin position="1"/>
        <end position="16"/>
    </location>
</feature>
<reference evidence="2" key="1">
    <citation type="submission" date="2021-01" db="EMBL/GenBank/DDBJ databases">
        <title>Whole genome shotgun sequence of Verrucosispora sediminis NBRC 107745.</title>
        <authorList>
            <person name="Komaki H."/>
            <person name="Tamura T."/>
        </authorList>
    </citation>
    <scope>NUCLEOTIDE SEQUENCE</scope>
    <source>
        <strain evidence="2">NBRC 107745</strain>
    </source>
</reference>
<gene>
    <name evidence="2" type="ORF">Vse01_36230</name>
</gene>